<dbReference type="Proteomes" id="UP001431783">
    <property type="component" value="Unassembled WGS sequence"/>
</dbReference>
<organism evidence="1 2">
    <name type="scientific">Henosepilachna vigintioctopunctata</name>
    <dbReference type="NCBI Taxonomy" id="420089"/>
    <lineage>
        <taxon>Eukaryota</taxon>
        <taxon>Metazoa</taxon>
        <taxon>Ecdysozoa</taxon>
        <taxon>Arthropoda</taxon>
        <taxon>Hexapoda</taxon>
        <taxon>Insecta</taxon>
        <taxon>Pterygota</taxon>
        <taxon>Neoptera</taxon>
        <taxon>Endopterygota</taxon>
        <taxon>Coleoptera</taxon>
        <taxon>Polyphaga</taxon>
        <taxon>Cucujiformia</taxon>
        <taxon>Coccinelloidea</taxon>
        <taxon>Coccinellidae</taxon>
        <taxon>Epilachninae</taxon>
        <taxon>Epilachnini</taxon>
        <taxon>Henosepilachna</taxon>
    </lineage>
</organism>
<keyword evidence="2" id="KW-1185">Reference proteome</keyword>
<evidence type="ECO:0000313" key="1">
    <source>
        <dbReference type="EMBL" id="KAK9888702.1"/>
    </source>
</evidence>
<protein>
    <submittedName>
        <fullName evidence="1">Uncharacterized protein</fullName>
    </submittedName>
</protein>
<evidence type="ECO:0000313" key="2">
    <source>
        <dbReference type="Proteomes" id="UP001431783"/>
    </source>
</evidence>
<proteinExistence type="predicted"/>
<name>A0AAW1UZA2_9CUCU</name>
<comment type="caution">
    <text evidence="1">The sequence shown here is derived from an EMBL/GenBank/DDBJ whole genome shotgun (WGS) entry which is preliminary data.</text>
</comment>
<sequence>MEINRIVSCPTRTIQKTQALIFVLTLEVFTSNTSANSGIGHAGKHLYAPHISSDNVFNSKFHRLENSVGPITKHMKSVGVVADFLSTFISGPRFHQIADPCPELDFNIKPFECVEMR</sequence>
<accession>A0AAW1UZA2</accession>
<reference evidence="1 2" key="1">
    <citation type="submission" date="2023-03" db="EMBL/GenBank/DDBJ databases">
        <title>Genome insight into feeding habits of ladybird beetles.</title>
        <authorList>
            <person name="Li H.-S."/>
            <person name="Huang Y.-H."/>
            <person name="Pang H."/>
        </authorList>
    </citation>
    <scope>NUCLEOTIDE SEQUENCE [LARGE SCALE GENOMIC DNA]</scope>
    <source>
        <strain evidence="1">SYSU_2023b</strain>
        <tissue evidence="1">Whole body</tissue>
    </source>
</reference>
<dbReference type="AlphaFoldDB" id="A0AAW1UZA2"/>
<dbReference type="EMBL" id="JARQZJ010000121">
    <property type="protein sequence ID" value="KAK9888702.1"/>
    <property type="molecule type" value="Genomic_DNA"/>
</dbReference>
<gene>
    <name evidence="1" type="ORF">WA026_000931</name>
</gene>